<feature type="domain" description="HTH araC/xylS-type" evidence="4">
    <location>
        <begin position="178"/>
        <end position="275"/>
    </location>
</feature>
<evidence type="ECO:0000256" key="1">
    <source>
        <dbReference type="ARBA" id="ARBA00023015"/>
    </source>
</evidence>
<evidence type="ECO:0000256" key="2">
    <source>
        <dbReference type="ARBA" id="ARBA00023125"/>
    </source>
</evidence>
<proteinExistence type="predicted"/>
<keyword evidence="1" id="KW-0805">Transcription regulation</keyword>
<dbReference type="PANTHER" id="PTHR43280">
    <property type="entry name" value="ARAC-FAMILY TRANSCRIPTIONAL REGULATOR"/>
    <property type="match status" value="1"/>
</dbReference>
<dbReference type="Pfam" id="PF02311">
    <property type="entry name" value="AraC_binding"/>
    <property type="match status" value="1"/>
</dbReference>
<dbReference type="InterPro" id="IPR037923">
    <property type="entry name" value="HTH-like"/>
</dbReference>
<name>A0ABW8SDG7_9CLOT</name>
<accession>A0ABW8SDG7</accession>
<dbReference type="InterPro" id="IPR018060">
    <property type="entry name" value="HTH_AraC"/>
</dbReference>
<dbReference type="Gene3D" id="1.10.10.60">
    <property type="entry name" value="Homeodomain-like"/>
    <property type="match status" value="2"/>
</dbReference>
<gene>
    <name evidence="5" type="ORF">ACJDTP_26550</name>
</gene>
<organism evidence="5 6">
    <name type="scientific">Candidatus Clostridium helianthi</name>
    <dbReference type="NCBI Taxonomy" id="3381660"/>
    <lineage>
        <taxon>Bacteria</taxon>
        <taxon>Bacillati</taxon>
        <taxon>Bacillota</taxon>
        <taxon>Clostridia</taxon>
        <taxon>Eubacteriales</taxon>
        <taxon>Clostridiaceae</taxon>
        <taxon>Clostridium</taxon>
    </lineage>
</organism>
<sequence length="284" mass="33194">MDYTKLFLHDDKSYNLKHSIFNSSTDIFPHAHNSYEIIHFVNFSGTYSVEGHIYEIGKNDILITNPNEIHRALLPPDTIFENQQLQLKEAYLAEFIFDDYNPFKALRHRELGCQNKIDASKVKEYGLDVLFDKITYYHENQLPESKVMIKALSLQLLTYVNNIVTITPVKKDNYTILEDILIYINNNLTQKITLKFLENKFFISKYNISRIFKQQIGYTFVEYITTKRILLAKELILNGMYASDAALEAGFSDYSNFYRCFKKATGISPYDYKTQLSKNTEINV</sequence>
<keyword evidence="6" id="KW-1185">Reference proteome</keyword>
<dbReference type="SUPFAM" id="SSF51215">
    <property type="entry name" value="Regulatory protein AraC"/>
    <property type="match status" value="1"/>
</dbReference>
<dbReference type="PROSITE" id="PS01124">
    <property type="entry name" value="HTH_ARAC_FAMILY_2"/>
    <property type="match status" value="1"/>
</dbReference>
<evidence type="ECO:0000259" key="4">
    <source>
        <dbReference type="PROSITE" id="PS01124"/>
    </source>
</evidence>
<dbReference type="Proteomes" id="UP001623600">
    <property type="component" value="Unassembled WGS sequence"/>
</dbReference>
<dbReference type="PANTHER" id="PTHR43280:SF34">
    <property type="entry name" value="ARAC-FAMILY TRANSCRIPTIONAL REGULATOR"/>
    <property type="match status" value="1"/>
</dbReference>
<comment type="caution">
    <text evidence="5">The sequence shown here is derived from an EMBL/GenBank/DDBJ whole genome shotgun (WGS) entry which is preliminary data.</text>
</comment>
<dbReference type="SUPFAM" id="SSF46689">
    <property type="entry name" value="Homeodomain-like"/>
    <property type="match status" value="2"/>
</dbReference>
<dbReference type="Gene3D" id="2.60.120.10">
    <property type="entry name" value="Jelly Rolls"/>
    <property type="match status" value="1"/>
</dbReference>
<dbReference type="InterPro" id="IPR014710">
    <property type="entry name" value="RmlC-like_jellyroll"/>
</dbReference>
<dbReference type="SMART" id="SM00342">
    <property type="entry name" value="HTH_ARAC"/>
    <property type="match status" value="1"/>
</dbReference>
<keyword evidence="2" id="KW-0238">DNA-binding</keyword>
<dbReference type="RefSeq" id="WP_406762890.1">
    <property type="nucleotide sequence ID" value="NZ_JBJIAB010000066.1"/>
</dbReference>
<evidence type="ECO:0000313" key="5">
    <source>
        <dbReference type="EMBL" id="MFL0168626.1"/>
    </source>
</evidence>
<evidence type="ECO:0000256" key="3">
    <source>
        <dbReference type="ARBA" id="ARBA00023163"/>
    </source>
</evidence>
<dbReference type="EMBL" id="JBJIAB010000066">
    <property type="protein sequence ID" value="MFL0168626.1"/>
    <property type="molecule type" value="Genomic_DNA"/>
</dbReference>
<dbReference type="InterPro" id="IPR003313">
    <property type="entry name" value="AraC-bd"/>
</dbReference>
<dbReference type="InterPro" id="IPR009057">
    <property type="entry name" value="Homeodomain-like_sf"/>
</dbReference>
<dbReference type="Pfam" id="PF12833">
    <property type="entry name" value="HTH_18"/>
    <property type="match status" value="1"/>
</dbReference>
<reference evidence="5 6" key="1">
    <citation type="submission" date="2024-11" db="EMBL/GenBank/DDBJ databases">
        <authorList>
            <person name="Heng Y.C."/>
            <person name="Lim A.C.H."/>
            <person name="Lee J.K.Y."/>
            <person name="Kittelmann S."/>
        </authorList>
    </citation>
    <scope>NUCLEOTIDE SEQUENCE [LARGE SCALE GENOMIC DNA]</scope>
    <source>
        <strain evidence="5 6">WILCCON 0112</strain>
    </source>
</reference>
<keyword evidence="3" id="KW-0804">Transcription</keyword>
<evidence type="ECO:0000313" key="6">
    <source>
        <dbReference type="Proteomes" id="UP001623600"/>
    </source>
</evidence>
<protein>
    <submittedName>
        <fullName evidence="5">AraC family transcriptional regulator</fullName>
    </submittedName>
</protein>